<keyword evidence="2" id="KW-0812">Transmembrane</keyword>
<accession>A0A8H9J0M8</accession>
<feature type="transmembrane region" description="Helical" evidence="2">
    <location>
        <begin position="21"/>
        <end position="39"/>
    </location>
</feature>
<name>A0A8H9J0M8_9PSEU</name>
<feature type="compositionally biased region" description="Low complexity" evidence="1">
    <location>
        <begin position="237"/>
        <end position="250"/>
    </location>
</feature>
<feature type="compositionally biased region" description="Basic and acidic residues" evidence="1">
    <location>
        <begin position="347"/>
        <end position="424"/>
    </location>
</feature>
<feature type="transmembrane region" description="Helical" evidence="2">
    <location>
        <begin position="45"/>
        <end position="64"/>
    </location>
</feature>
<keyword evidence="2" id="KW-0472">Membrane</keyword>
<sequence length="575" mass="63293">MFGMTGVGDDDSRGRLLGRPWFVVGLALALAATLALVLADDIRYLRLGIVAALWAALVGAFLAVKYRKQAAGTEDAIAQAQEVYELELEREVAARREYELEVENDMRAKVQADSREELDSLRAEVAALRDNLQALFGGEVLLERFALTAQATRMRALREEQRIVEGGSNGHDPAQLTAGRGPERPTEMVDRVREKQQARPAGRPAAPEPRRPERSLDLPPRRVPPAEPAQRQPGGHAASSVAKAAAEARAQQTRVNQPPPRQQEPPTRFTSPVEATRPAFSPSERRRQPVPPAKPDPADEPTQLAKPVDADWTAAWDKKPGGERSAPGNTAPATPEPPAVALPSEPEQPRRAERSRPRMEPARSRAEESRPRFEPARSRGESSRSRMEPVQRRGETSRSRIEPVKPRFEGSRPRMEAVKPRFEGSRPQMEPVRPAEPEPIQARLEPEPVAPPPPVVEELPMASNPTLPDEVRRLAQEGRPGGRRRRAEDEPQVEQSSGRRHRPEGEPPSWLAPTRTGSHAKPEPETGGRRSAESTGRRAAVEEGGSHSAGRSVSDLLAAHGTTDAIPRRRRRAED</sequence>
<feature type="compositionally biased region" description="Basic and acidic residues" evidence="1">
    <location>
        <begin position="181"/>
        <end position="197"/>
    </location>
</feature>
<organism evidence="4 5">
    <name type="scientific">Amycolatopsis bartoniae</name>
    <dbReference type="NCBI Taxonomy" id="941986"/>
    <lineage>
        <taxon>Bacteria</taxon>
        <taxon>Bacillati</taxon>
        <taxon>Actinomycetota</taxon>
        <taxon>Actinomycetes</taxon>
        <taxon>Pseudonocardiales</taxon>
        <taxon>Pseudonocardiaceae</taxon>
        <taxon>Amycolatopsis</taxon>
    </lineage>
</organism>
<evidence type="ECO:0000259" key="3">
    <source>
        <dbReference type="Pfam" id="PF20570"/>
    </source>
</evidence>
<evidence type="ECO:0000313" key="4">
    <source>
        <dbReference type="EMBL" id="GHF74622.1"/>
    </source>
</evidence>
<dbReference type="AlphaFoldDB" id="A0A8H9J0M8"/>
<feature type="region of interest" description="Disordered" evidence="1">
    <location>
        <begin position="163"/>
        <end position="575"/>
    </location>
</feature>
<proteinExistence type="predicted"/>
<comment type="caution">
    <text evidence="4">The sequence shown here is derived from an EMBL/GenBank/DDBJ whole genome shotgun (WGS) entry which is preliminary data.</text>
</comment>
<feature type="domain" description="DUF6779" evidence="3">
    <location>
        <begin position="45"/>
        <end position="153"/>
    </location>
</feature>
<evidence type="ECO:0000256" key="2">
    <source>
        <dbReference type="SAM" id="Phobius"/>
    </source>
</evidence>
<dbReference type="Proteomes" id="UP000658656">
    <property type="component" value="Unassembled WGS sequence"/>
</dbReference>
<feature type="compositionally biased region" description="Basic and acidic residues" evidence="1">
    <location>
        <begin position="520"/>
        <end position="545"/>
    </location>
</feature>
<evidence type="ECO:0000313" key="5">
    <source>
        <dbReference type="Proteomes" id="UP000658656"/>
    </source>
</evidence>
<keyword evidence="2" id="KW-1133">Transmembrane helix</keyword>
<dbReference type="EMBL" id="BNAV01000010">
    <property type="protein sequence ID" value="GHF74622.1"/>
    <property type="molecule type" value="Genomic_DNA"/>
</dbReference>
<protein>
    <recommendedName>
        <fullName evidence="3">DUF6779 domain-containing protein</fullName>
    </recommendedName>
</protein>
<evidence type="ECO:0000256" key="1">
    <source>
        <dbReference type="SAM" id="MobiDB-lite"/>
    </source>
</evidence>
<reference evidence="4" key="1">
    <citation type="journal article" date="2014" name="Int. J. Syst. Evol. Microbiol.">
        <title>Complete genome sequence of Corynebacterium casei LMG S-19264T (=DSM 44701T), isolated from a smear-ripened cheese.</title>
        <authorList>
            <consortium name="US DOE Joint Genome Institute (JGI-PGF)"/>
            <person name="Walter F."/>
            <person name="Albersmeier A."/>
            <person name="Kalinowski J."/>
            <person name="Ruckert C."/>
        </authorList>
    </citation>
    <scope>NUCLEOTIDE SEQUENCE</scope>
    <source>
        <strain evidence="4">CGMCC 4.7679</strain>
    </source>
</reference>
<gene>
    <name evidence="4" type="ORF">GCM10017566_55540</name>
</gene>
<reference evidence="4" key="2">
    <citation type="submission" date="2020-09" db="EMBL/GenBank/DDBJ databases">
        <authorList>
            <person name="Sun Q."/>
            <person name="Zhou Y."/>
        </authorList>
    </citation>
    <scope>NUCLEOTIDE SEQUENCE</scope>
    <source>
        <strain evidence="4">CGMCC 4.7679</strain>
    </source>
</reference>
<feature type="compositionally biased region" description="Basic and acidic residues" evidence="1">
    <location>
        <begin position="208"/>
        <end position="220"/>
    </location>
</feature>
<dbReference type="Pfam" id="PF20570">
    <property type="entry name" value="DUF6779"/>
    <property type="match status" value="1"/>
</dbReference>
<dbReference type="InterPro" id="IPR046706">
    <property type="entry name" value="DUF6779"/>
</dbReference>
<keyword evidence="5" id="KW-1185">Reference proteome</keyword>